<evidence type="ECO:0000259" key="2">
    <source>
        <dbReference type="Pfam" id="PF18962"/>
    </source>
</evidence>
<dbReference type="InterPro" id="IPR033803">
    <property type="entry name" value="CBD-like_Golvesin-Xly"/>
</dbReference>
<dbReference type="RefSeq" id="WP_210513106.1">
    <property type="nucleotide sequence ID" value="NZ_JAFIDN010000012.1"/>
</dbReference>
<dbReference type="InterPro" id="IPR026444">
    <property type="entry name" value="Secre_tail"/>
</dbReference>
<feature type="domain" description="Golvesin/Xly CBD-like" evidence="3">
    <location>
        <begin position="333"/>
        <end position="464"/>
    </location>
</feature>
<dbReference type="Pfam" id="PF25275">
    <property type="entry name" value="Golvesin_C"/>
    <property type="match status" value="1"/>
</dbReference>
<comment type="caution">
    <text evidence="4">The sequence shown here is derived from an EMBL/GenBank/DDBJ whole genome shotgun (WGS) entry which is preliminary data.</text>
</comment>
<evidence type="ECO:0000313" key="5">
    <source>
        <dbReference type="Proteomes" id="UP000673975"/>
    </source>
</evidence>
<dbReference type="Gene3D" id="2.60.40.4070">
    <property type="match status" value="1"/>
</dbReference>
<dbReference type="InterPro" id="IPR018711">
    <property type="entry name" value="NAGPA"/>
</dbReference>
<dbReference type="Pfam" id="PF09992">
    <property type="entry name" value="NAGPA"/>
    <property type="match status" value="1"/>
</dbReference>
<protein>
    <submittedName>
        <fullName evidence="4">Phosphodiester glycosidase family protein</fullName>
    </submittedName>
</protein>
<dbReference type="AlphaFoldDB" id="A0A8J7UWG5"/>
<keyword evidence="4" id="KW-0326">Glycosidase</keyword>
<reference evidence="4" key="1">
    <citation type="submission" date="2021-02" db="EMBL/GenBank/DDBJ databases">
        <title>Natronogracilivirga saccharolytica gen. nov. sp. nov. a new anaerobic, haloalkiliphilic carbohydrate-fermenting bacterium from soda lake and proposing of Cyclonatronumiaceae fam. nov. in the phylum Balneolaeota.</title>
        <authorList>
            <person name="Zhilina T.N."/>
            <person name="Sorokin D.Y."/>
            <person name="Zavarzina D.G."/>
            <person name="Toshchakov S.V."/>
            <person name="Kublanov I.V."/>
        </authorList>
    </citation>
    <scope>NUCLEOTIDE SEQUENCE</scope>
    <source>
        <strain evidence="4">Z-1702</strain>
    </source>
</reference>
<keyword evidence="4" id="KW-0378">Hydrolase</keyword>
<dbReference type="GO" id="GO:0016798">
    <property type="term" value="F:hydrolase activity, acting on glycosyl bonds"/>
    <property type="evidence" value="ECO:0007669"/>
    <property type="project" value="UniProtKB-KW"/>
</dbReference>
<name>A0A8J7UWG5_9BACT</name>
<dbReference type="NCBIfam" id="TIGR04183">
    <property type="entry name" value="Por_Secre_tail"/>
    <property type="match status" value="1"/>
</dbReference>
<keyword evidence="5" id="KW-1185">Reference proteome</keyword>
<gene>
    <name evidence="4" type="ORF">NATSA_13320</name>
</gene>
<dbReference type="PANTHER" id="PTHR40446">
    <property type="entry name" value="N-ACETYLGLUCOSAMINE-1-PHOSPHODIESTER ALPHA-N-ACETYLGLUCOSAMINIDASE"/>
    <property type="match status" value="1"/>
</dbReference>
<evidence type="ECO:0000259" key="1">
    <source>
        <dbReference type="Pfam" id="PF09992"/>
    </source>
</evidence>
<feature type="domain" description="Secretion system C-terminal sorting" evidence="2">
    <location>
        <begin position="496"/>
        <end position="567"/>
    </location>
</feature>
<evidence type="ECO:0000259" key="3">
    <source>
        <dbReference type="Pfam" id="PF25275"/>
    </source>
</evidence>
<dbReference type="Pfam" id="PF18962">
    <property type="entry name" value="Por_Secre_tail"/>
    <property type="match status" value="1"/>
</dbReference>
<dbReference type="Proteomes" id="UP000673975">
    <property type="component" value="Unassembled WGS sequence"/>
</dbReference>
<sequence>MAHSHTVGRFVPLSANICFVKLLLCILLIPSILAAQPDRSSTQSGYNWVEITDDYDMPEGLRIFNEDNLKAWYVEVDMTREELALHPYLSTTQGLPSFSREVGSLAAINSGYFSGGTSLSTVIYPDGDIRSQNPQTLSRDGRTYYITRGHFGVMQDRSMSVDWIYHFTPRFSDLYRFPEPVPNERGEPAARPSRDDGSPIEDLLVGMGGGPVLIKDGEINITFTEELIWGGVGEFDETRARTAVCYTEDDRALLFVANENPGMAFDKLADVLYDLECHEALNLDGGGSTHMTVGDELVNTPFVNRQIPSILAVVPADSVKMPDDMTEPEDAVILDTEMDNVTLTDGWSESANEGYYGESKSLIAEADDGNETATYVPDLEPWHQYEVAAWWVAAFNRAENTPYIIHHADGVDTVRVDQSSDGSRWNTLGTYYFRGAGQDDIIISNDATGSSPTSFVVADAIRLIKTGEVKTTGAEGALTDEDGSDVPDKMKLGQNYPNPFNPVTSIPFYLPESDHVRVRVYDSLGRLIETLADRRFGPGRHQVTFDAGSISSGMYIYEISSSEHRMQRHMLLIK</sequence>
<accession>A0A8J7UWG5</accession>
<dbReference type="PANTHER" id="PTHR40446:SF2">
    <property type="entry name" value="N-ACETYLGLUCOSAMINE-1-PHOSPHODIESTER ALPHA-N-ACETYLGLUCOSAMINIDASE"/>
    <property type="match status" value="1"/>
</dbReference>
<dbReference type="EMBL" id="JAFIDN010000012">
    <property type="protein sequence ID" value="MBP3193651.1"/>
    <property type="molecule type" value="Genomic_DNA"/>
</dbReference>
<proteinExistence type="predicted"/>
<feature type="domain" description="Phosphodiester glycosidase" evidence="1">
    <location>
        <begin position="179"/>
        <end position="313"/>
    </location>
</feature>
<organism evidence="4 5">
    <name type="scientific">Natronogracilivirga saccharolytica</name>
    <dbReference type="NCBI Taxonomy" id="2812953"/>
    <lineage>
        <taxon>Bacteria</taxon>
        <taxon>Pseudomonadati</taxon>
        <taxon>Balneolota</taxon>
        <taxon>Balneolia</taxon>
        <taxon>Balneolales</taxon>
        <taxon>Cyclonatronaceae</taxon>
        <taxon>Natronogracilivirga</taxon>
    </lineage>
</organism>
<evidence type="ECO:0000313" key="4">
    <source>
        <dbReference type="EMBL" id="MBP3193651.1"/>
    </source>
</evidence>